<gene>
    <name evidence="2" type="ORF">E8E13_010912</name>
</gene>
<dbReference type="PANTHER" id="PTHR37490">
    <property type="entry name" value="EXPRESSED PROTEIN"/>
    <property type="match status" value="1"/>
</dbReference>
<dbReference type="EMBL" id="SWKU01000004">
    <property type="protein sequence ID" value="KAF3007873.1"/>
    <property type="molecule type" value="Genomic_DNA"/>
</dbReference>
<dbReference type="OrthoDB" id="426718at2759"/>
<dbReference type="InterPro" id="IPR021838">
    <property type="entry name" value="DUF3431"/>
</dbReference>
<dbReference type="Pfam" id="PF11913">
    <property type="entry name" value="DUF3431"/>
    <property type="match status" value="1"/>
</dbReference>
<proteinExistence type="predicted"/>
<dbReference type="AlphaFoldDB" id="A0A9P4TLL3"/>
<accession>A0A9P4TLL3</accession>
<evidence type="ECO:0000313" key="3">
    <source>
        <dbReference type="Proteomes" id="UP000801428"/>
    </source>
</evidence>
<keyword evidence="3" id="KW-1185">Reference proteome</keyword>
<keyword evidence="1" id="KW-0472">Membrane</keyword>
<dbReference type="PANTHER" id="PTHR37490:SF2">
    <property type="match status" value="1"/>
</dbReference>
<name>A0A9P4TLL3_CURKU</name>
<evidence type="ECO:0000256" key="1">
    <source>
        <dbReference type="SAM" id="Phobius"/>
    </source>
</evidence>
<keyword evidence="1" id="KW-0812">Transmembrane</keyword>
<sequence length="315" mass="34973">MHRRTVSLTAPPLQSRSGRFLVVGAIIIFITIAIVFTPKHIARAHISGNHNPGAYPYTKPQALHLDTPVPDQPAAGPGSTPAPAKLIVKVHLPGEDLTWLLKLQPDWRNQVLALDPSFTALHAGAQRVDRGRIAAAYLDYIITHYEHLAATTVFVGPGLESQTQDEQAWRLPHQALVTRIQALQTGYVQDEGFAPLNCPNQQVCEDLVLPFRHPPDEYRTLEVNMASAWTALFNNTRAPEMLGAPGGVEFAVSAAQIRKRSVEEYVRFWEWLATTKMDDDTAGAVMEKLWHVIFGRESVWCPAEEECRCGVFGKC</sequence>
<evidence type="ECO:0000313" key="2">
    <source>
        <dbReference type="EMBL" id="KAF3007873.1"/>
    </source>
</evidence>
<comment type="caution">
    <text evidence="2">The sequence shown here is derived from an EMBL/GenBank/DDBJ whole genome shotgun (WGS) entry which is preliminary data.</text>
</comment>
<protein>
    <submittedName>
        <fullName evidence="2">Uncharacterized protein</fullName>
    </submittedName>
</protein>
<dbReference type="Proteomes" id="UP000801428">
    <property type="component" value="Unassembled WGS sequence"/>
</dbReference>
<reference evidence="2" key="1">
    <citation type="submission" date="2019-04" db="EMBL/GenBank/DDBJ databases">
        <title>Sequencing of skin fungus with MAO and IRED activity.</title>
        <authorList>
            <person name="Marsaioli A.J."/>
            <person name="Bonatto J.M.C."/>
            <person name="Reis Junior O."/>
        </authorList>
    </citation>
    <scope>NUCLEOTIDE SEQUENCE</scope>
    <source>
        <strain evidence="2">30M1</strain>
    </source>
</reference>
<organism evidence="2 3">
    <name type="scientific">Curvularia kusanoi</name>
    <name type="common">Cochliobolus kusanoi</name>
    <dbReference type="NCBI Taxonomy" id="90978"/>
    <lineage>
        <taxon>Eukaryota</taxon>
        <taxon>Fungi</taxon>
        <taxon>Dikarya</taxon>
        <taxon>Ascomycota</taxon>
        <taxon>Pezizomycotina</taxon>
        <taxon>Dothideomycetes</taxon>
        <taxon>Pleosporomycetidae</taxon>
        <taxon>Pleosporales</taxon>
        <taxon>Pleosporineae</taxon>
        <taxon>Pleosporaceae</taxon>
        <taxon>Curvularia</taxon>
    </lineage>
</organism>
<keyword evidence="1" id="KW-1133">Transmembrane helix</keyword>
<feature type="transmembrane region" description="Helical" evidence="1">
    <location>
        <begin position="20"/>
        <end position="37"/>
    </location>
</feature>